<feature type="region of interest" description="Disordered" evidence="1">
    <location>
        <begin position="55"/>
        <end position="79"/>
    </location>
</feature>
<protein>
    <submittedName>
        <fullName evidence="2">Uncharacterized protein</fullName>
    </submittedName>
</protein>
<dbReference type="Proteomes" id="UP000253845">
    <property type="component" value="Unassembled WGS sequence"/>
</dbReference>
<feature type="compositionally biased region" description="Basic and acidic residues" evidence="1">
    <location>
        <begin position="64"/>
        <end position="79"/>
    </location>
</feature>
<dbReference type="AlphaFoldDB" id="A0A370C0K5"/>
<accession>A0A370C0K5</accession>
<dbReference type="EMBL" id="KZ851920">
    <property type="protein sequence ID" value="RDH19192.1"/>
    <property type="molecule type" value="Genomic_DNA"/>
</dbReference>
<reference evidence="2 3" key="1">
    <citation type="submission" date="2018-07" db="EMBL/GenBank/DDBJ databases">
        <title>Section-level genome sequencing of Aspergillus section Nigri to investigate inter- and intra-species variation.</title>
        <authorList>
            <consortium name="DOE Joint Genome Institute"/>
            <person name="Vesth T.C."/>
            <person name="Nybo J.L."/>
            <person name="Theobald S."/>
            <person name="Frisvad J.C."/>
            <person name="Larsen T.O."/>
            <person name="Nielsen K.F."/>
            <person name="Hoof J.B."/>
            <person name="Brandl J."/>
            <person name="Salamov A."/>
            <person name="Riley R."/>
            <person name="Gladden J.M."/>
            <person name="Phatale P."/>
            <person name="Nielsen M.T."/>
            <person name="Lyhne E.K."/>
            <person name="Kogle M.E."/>
            <person name="Strasser K."/>
            <person name="McDonnell E."/>
            <person name="Barry K."/>
            <person name="Clum A."/>
            <person name="Chen C."/>
            <person name="Nolan M."/>
            <person name="Sandor L."/>
            <person name="Kuo A."/>
            <person name="Lipzen A."/>
            <person name="Hainaut M."/>
            <person name="Drula E."/>
            <person name="Tsang A."/>
            <person name="Magnuson J.K."/>
            <person name="Henrissat B."/>
            <person name="Wiebenga A."/>
            <person name="Simmons B.A."/>
            <person name="Makela M.R."/>
            <person name="De vries R.P."/>
            <person name="Grigoriev I.V."/>
            <person name="Mortensen U.H."/>
            <person name="Baker S.E."/>
            <person name="Andersen M.R."/>
        </authorList>
    </citation>
    <scope>NUCLEOTIDE SEQUENCE [LARGE SCALE GENOMIC DNA]</scope>
    <source>
        <strain evidence="2 3">ATCC 13496</strain>
    </source>
</reference>
<gene>
    <name evidence="2" type="ORF">M747DRAFT_67306</name>
</gene>
<organism evidence="2 3">
    <name type="scientific">Aspergillus niger ATCC 13496</name>
    <dbReference type="NCBI Taxonomy" id="1353008"/>
    <lineage>
        <taxon>Eukaryota</taxon>
        <taxon>Fungi</taxon>
        <taxon>Dikarya</taxon>
        <taxon>Ascomycota</taxon>
        <taxon>Pezizomycotina</taxon>
        <taxon>Eurotiomycetes</taxon>
        <taxon>Eurotiomycetidae</taxon>
        <taxon>Eurotiales</taxon>
        <taxon>Aspergillaceae</taxon>
        <taxon>Aspergillus</taxon>
        <taxon>Aspergillus subgen. Circumdati</taxon>
    </lineage>
</organism>
<evidence type="ECO:0000313" key="3">
    <source>
        <dbReference type="Proteomes" id="UP000253845"/>
    </source>
</evidence>
<dbReference type="VEuPathDB" id="FungiDB:M747DRAFT_67306"/>
<evidence type="ECO:0000313" key="2">
    <source>
        <dbReference type="EMBL" id="RDH19192.1"/>
    </source>
</evidence>
<evidence type="ECO:0000256" key="1">
    <source>
        <dbReference type="SAM" id="MobiDB-lite"/>
    </source>
</evidence>
<sequence>MYRRANCITNARLYEKLIGLQVIMLSMVLTADMSYCCVDTEDPVTNEIQCLLRNRSNQPNPSRHRNDMFTPERRTPYRG</sequence>
<name>A0A370C0K5_ASPNG</name>
<proteinExistence type="predicted"/>